<accession>A0A9D2I858</accession>
<sequence length="84" mass="8509">MMKKYLAVLIGLAAAVGILLAGVGVWLKSSLASVAIIGGADGPTSIFIAERIDGTELLKAGAVLLAGALVIGLLLILILGRKRK</sequence>
<evidence type="ECO:0000313" key="2">
    <source>
        <dbReference type="EMBL" id="HJA94730.1"/>
    </source>
</evidence>
<keyword evidence="1" id="KW-0472">Membrane</keyword>
<reference evidence="2" key="2">
    <citation type="submission" date="2021-04" db="EMBL/GenBank/DDBJ databases">
        <authorList>
            <person name="Gilroy R."/>
        </authorList>
    </citation>
    <scope>NUCLEOTIDE SEQUENCE</scope>
    <source>
        <strain evidence="2">CHK179-7159</strain>
    </source>
</reference>
<feature type="transmembrane region" description="Helical" evidence="1">
    <location>
        <begin position="60"/>
        <end position="80"/>
    </location>
</feature>
<reference evidence="2" key="1">
    <citation type="journal article" date="2021" name="PeerJ">
        <title>Extensive microbial diversity within the chicken gut microbiome revealed by metagenomics and culture.</title>
        <authorList>
            <person name="Gilroy R."/>
            <person name="Ravi A."/>
            <person name="Getino M."/>
            <person name="Pursley I."/>
            <person name="Horton D.L."/>
            <person name="Alikhan N.F."/>
            <person name="Baker D."/>
            <person name="Gharbi K."/>
            <person name="Hall N."/>
            <person name="Watson M."/>
            <person name="Adriaenssens E.M."/>
            <person name="Foster-Nyarko E."/>
            <person name="Jarju S."/>
            <person name="Secka A."/>
            <person name="Antonio M."/>
            <person name="Oren A."/>
            <person name="Chaudhuri R.R."/>
            <person name="La Ragione R."/>
            <person name="Hildebrand F."/>
            <person name="Pallen M.J."/>
        </authorList>
    </citation>
    <scope>NUCLEOTIDE SEQUENCE</scope>
    <source>
        <strain evidence="2">CHK179-7159</strain>
    </source>
</reference>
<keyword evidence="1" id="KW-0812">Transmembrane</keyword>
<dbReference type="Proteomes" id="UP000886858">
    <property type="component" value="Unassembled WGS sequence"/>
</dbReference>
<keyword evidence="1" id="KW-1133">Transmembrane helix</keyword>
<proteinExistence type="predicted"/>
<evidence type="ECO:0000256" key="1">
    <source>
        <dbReference type="SAM" id="Phobius"/>
    </source>
</evidence>
<gene>
    <name evidence="2" type="ORF">H9717_16715</name>
</gene>
<dbReference type="AlphaFoldDB" id="A0A9D2I858"/>
<protein>
    <submittedName>
        <fullName evidence="2">Sodium ion-translocating decarboxylase subunit beta</fullName>
    </submittedName>
</protein>
<evidence type="ECO:0000313" key="3">
    <source>
        <dbReference type="Proteomes" id="UP000886858"/>
    </source>
</evidence>
<comment type="caution">
    <text evidence="2">The sequence shown here is derived from an EMBL/GenBank/DDBJ whole genome shotgun (WGS) entry which is preliminary data.</text>
</comment>
<dbReference type="EMBL" id="DWYY01000198">
    <property type="protein sequence ID" value="HJA94730.1"/>
    <property type="molecule type" value="Genomic_DNA"/>
</dbReference>
<organism evidence="2 3">
    <name type="scientific">Candidatus Eisenbergiella merdipullorum</name>
    <dbReference type="NCBI Taxonomy" id="2838553"/>
    <lineage>
        <taxon>Bacteria</taxon>
        <taxon>Bacillati</taxon>
        <taxon>Bacillota</taxon>
        <taxon>Clostridia</taxon>
        <taxon>Lachnospirales</taxon>
        <taxon>Lachnospiraceae</taxon>
        <taxon>Eisenbergiella</taxon>
    </lineage>
</organism>
<name>A0A9D2I858_9FIRM</name>